<dbReference type="AlphaFoldDB" id="A0A9J5XQK4"/>
<gene>
    <name evidence="1" type="ORF">H5410_039768</name>
</gene>
<keyword evidence="2" id="KW-1185">Reference proteome</keyword>
<evidence type="ECO:0000313" key="2">
    <source>
        <dbReference type="Proteomes" id="UP000824120"/>
    </source>
</evidence>
<organism evidence="1 2">
    <name type="scientific">Solanum commersonii</name>
    <name type="common">Commerson's wild potato</name>
    <name type="synonym">Commerson's nightshade</name>
    <dbReference type="NCBI Taxonomy" id="4109"/>
    <lineage>
        <taxon>Eukaryota</taxon>
        <taxon>Viridiplantae</taxon>
        <taxon>Streptophyta</taxon>
        <taxon>Embryophyta</taxon>
        <taxon>Tracheophyta</taxon>
        <taxon>Spermatophyta</taxon>
        <taxon>Magnoliopsida</taxon>
        <taxon>eudicotyledons</taxon>
        <taxon>Gunneridae</taxon>
        <taxon>Pentapetalae</taxon>
        <taxon>asterids</taxon>
        <taxon>lamiids</taxon>
        <taxon>Solanales</taxon>
        <taxon>Solanaceae</taxon>
        <taxon>Solanoideae</taxon>
        <taxon>Solaneae</taxon>
        <taxon>Solanum</taxon>
    </lineage>
</organism>
<dbReference type="Proteomes" id="UP000824120">
    <property type="component" value="Chromosome 8"/>
</dbReference>
<dbReference type="EMBL" id="JACXVP010000008">
    <property type="protein sequence ID" value="KAG5589254.1"/>
    <property type="molecule type" value="Genomic_DNA"/>
</dbReference>
<sequence>MLKDSTEFSSKSVPSKFQEKLHARQRNQAQNLTGSSYLMTHSGVQERATVWLTDFSNPFPHVEGDENWEIRGGIIRGMELKVTNMISKSGPGNASCTYKGVRPSYMGKRVAKNDEPNYDFHLWLGTFETSYDVVAYNRVVIRSNSIFLITCTQKPSSEFNWLKQFDTQWGSREDYGLGRGFQLPISLGALAKNTFVGATGIFKAIFASHATFSETCRGDFLLPSIVVQHC</sequence>
<reference evidence="1 2" key="1">
    <citation type="submission" date="2020-09" db="EMBL/GenBank/DDBJ databases">
        <title>De no assembly of potato wild relative species, Solanum commersonii.</title>
        <authorList>
            <person name="Cho K."/>
        </authorList>
    </citation>
    <scope>NUCLEOTIDE SEQUENCE [LARGE SCALE GENOMIC DNA]</scope>
    <source>
        <strain evidence="1">LZ3.2</strain>
        <tissue evidence="1">Leaf</tissue>
    </source>
</reference>
<name>A0A9J5XQK4_SOLCO</name>
<evidence type="ECO:0000313" key="1">
    <source>
        <dbReference type="EMBL" id="KAG5589254.1"/>
    </source>
</evidence>
<accession>A0A9J5XQK4</accession>
<comment type="caution">
    <text evidence="1">The sequence shown here is derived from an EMBL/GenBank/DDBJ whole genome shotgun (WGS) entry which is preliminary data.</text>
</comment>
<proteinExistence type="predicted"/>
<protein>
    <submittedName>
        <fullName evidence="1">Uncharacterized protein</fullName>
    </submittedName>
</protein>